<name>A0A1G6BB43_9BACT</name>
<feature type="signal peptide" evidence="2">
    <location>
        <begin position="1"/>
        <end position="20"/>
    </location>
</feature>
<dbReference type="STRING" id="617002.SAMN05660653_00859"/>
<reference evidence="4 5" key="1">
    <citation type="submission" date="2016-10" db="EMBL/GenBank/DDBJ databases">
        <authorList>
            <person name="de Groot N.N."/>
        </authorList>
    </citation>
    <scope>NUCLEOTIDE SEQUENCE [LARGE SCALE GENOMIC DNA]</scope>
    <source>
        <strain evidence="4 5">ASO4-2</strain>
    </source>
</reference>
<dbReference type="OrthoDB" id="5458319at2"/>
<evidence type="ECO:0000256" key="2">
    <source>
        <dbReference type="SAM" id="SignalP"/>
    </source>
</evidence>
<evidence type="ECO:0000313" key="4">
    <source>
        <dbReference type="EMBL" id="SDB17882.1"/>
    </source>
</evidence>
<proteinExistence type="predicted"/>
<dbReference type="AlphaFoldDB" id="A0A1G6BB43"/>
<sequence>MKTLIISIISGLLYLNPAFAQTQDTERMPSQPQQDTDIQSERTGPADPDNGIWTPGGQREVDRNRSTPELGRGAEDPTSPAPGEGMGQDQQFQPRGAHEQQESSRDAARPHQITEVEPQEGYERVTPDKIDQDNLRNAVVYDDNHESVGHVDQVLVTPEGEVERLVVDVGGFLGIDAHSVAFDIVDVDIHKDEDKDELRVYIPMIEELRTQQQVRDN</sequence>
<gene>
    <name evidence="4" type="ORF">SAMN05660653_00859</name>
</gene>
<feature type="compositionally biased region" description="Basic and acidic residues" evidence="1">
    <location>
        <begin position="96"/>
        <end position="114"/>
    </location>
</feature>
<dbReference type="Pfam" id="PF05239">
    <property type="entry name" value="PRC"/>
    <property type="match status" value="1"/>
</dbReference>
<evidence type="ECO:0000256" key="1">
    <source>
        <dbReference type="SAM" id="MobiDB-lite"/>
    </source>
</evidence>
<feature type="chain" id="PRO_5011534335" evidence="2">
    <location>
        <begin position="21"/>
        <end position="217"/>
    </location>
</feature>
<feature type="domain" description="PRC-barrel" evidence="3">
    <location>
        <begin position="129"/>
        <end position="192"/>
    </location>
</feature>
<dbReference type="EMBL" id="FMXO01000004">
    <property type="protein sequence ID" value="SDB17882.1"/>
    <property type="molecule type" value="Genomic_DNA"/>
</dbReference>
<keyword evidence="2" id="KW-0732">Signal</keyword>
<dbReference type="Proteomes" id="UP000198771">
    <property type="component" value="Unassembled WGS sequence"/>
</dbReference>
<feature type="compositionally biased region" description="Polar residues" evidence="1">
    <location>
        <begin position="23"/>
        <end position="37"/>
    </location>
</feature>
<dbReference type="Gene3D" id="2.30.30.240">
    <property type="entry name" value="PRC-barrel domain"/>
    <property type="match status" value="1"/>
</dbReference>
<protein>
    <submittedName>
        <fullName evidence="4">PRC-barrel domain-containing protein</fullName>
    </submittedName>
</protein>
<dbReference type="InterPro" id="IPR011033">
    <property type="entry name" value="PRC_barrel-like_sf"/>
</dbReference>
<dbReference type="SUPFAM" id="SSF50346">
    <property type="entry name" value="PRC-barrel domain"/>
    <property type="match status" value="1"/>
</dbReference>
<evidence type="ECO:0000259" key="3">
    <source>
        <dbReference type="Pfam" id="PF05239"/>
    </source>
</evidence>
<organism evidence="4 5">
    <name type="scientific">Desulfonatronum thiosulfatophilum</name>
    <dbReference type="NCBI Taxonomy" id="617002"/>
    <lineage>
        <taxon>Bacteria</taxon>
        <taxon>Pseudomonadati</taxon>
        <taxon>Thermodesulfobacteriota</taxon>
        <taxon>Desulfovibrionia</taxon>
        <taxon>Desulfovibrionales</taxon>
        <taxon>Desulfonatronaceae</taxon>
        <taxon>Desulfonatronum</taxon>
    </lineage>
</organism>
<feature type="region of interest" description="Disordered" evidence="1">
    <location>
        <begin position="23"/>
        <end position="131"/>
    </location>
</feature>
<dbReference type="RefSeq" id="WP_092117601.1">
    <property type="nucleotide sequence ID" value="NZ_FMXO01000004.1"/>
</dbReference>
<evidence type="ECO:0000313" key="5">
    <source>
        <dbReference type="Proteomes" id="UP000198771"/>
    </source>
</evidence>
<keyword evidence="5" id="KW-1185">Reference proteome</keyword>
<accession>A0A1G6BB43</accession>
<feature type="compositionally biased region" description="Basic and acidic residues" evidence="1">
    <location>
        <begin position="121"/>
        <end position="131"/>
    </location>
</feature>
<dbReference type="InterPro" id="IPR027275">
    <property type="entry name" value="PRC-brl_dom"/>
</dbReference>